<keyword evidence="2" id="KW-1185">Reference proteome</keyword>
<dbReference type="AlphaFoldDB" id="A0AAF0UIC7"/>
<reference evidence="1" key="1">
    <citation type="submission" date="2023-08" db="EMBL/GenBank/DDBJ databases">
        <title>A de novo genome assembly of Solanum verrucosum Schlechtendal, a Mexican diploid species geographically isolated from the other diploid A-genome species in potato relatives.</title>
        <authorList>
            <person name="Hosaka K."/>
        </authorList>
    </citation>
    <scope>NUCLEOTIDE SEQUENCE</scope>
    <source>
        <tissue evidence="1">Young leaves</tissue>
    </source>
</reference>
<gene>
    <name evidence="1" type="ORF">MTR67_040298</name>
</gene>
<proteinExistence type="predicted"/>
<evidence type="ECO:0000313" key="2">
    <source>
        <dbReference type="Proteomes" id="UP001234989"/>
    </source>
</evidence>
<name>A0AAF0UIC7_SOLVR</name>
<sequence>MNILLTCVNIWVKEEYGVKESWTKMYTIKCLNDLDRHFLYPSCYMSNKAETLLVYVAPGIIQNQEDTPFVIKKICDDPIKYAEVTNFGAHLSNEIYIERPPRPSSSGKGGGFVA</sequence>
<organism evidence="1 2">
    <name type="scientific">Solanum verrucosum</name>
    <dbReference type="NCBI Taxonomy" id="315347"/>
    <lineage>
        <taxon>Eukaryota</taxon>
        <taxon>Viridiplantae</taxon>
        <taxon>Streptophyta</taxon>
        <taxon>Embryophyta</taxon>
        <taxon>Tracheophyta</taxon>
        <taxon>Spermatophyta</taxon>
        <taxon>Magnoliopsida</taxon>
        <taxon>eudicotyledons</taxon>
        <taxon>Gunneridae</taxon>
        <taxon>Pentapetalae</taxon>
        <taxon>asterids</taxon>
        <taxon>lamiids</taxon>
        <taxon>Solanales</taxon>
        <taxon>Solanaceae</taxon>
        <taxon>Solanoideae</taxon>
        <taxon>Solaneae</taxon>
        <taxon>Solanum</taxon>
    </lineage>
</organism>
<dbReference type="Proteomes" id="UP001234989">
    <property type="component" value="Chromosome 9"/>
</dbReference>
<accession>A0AAF0UIC7</accession>
<dbReference type="EMBL" id="CP133620">
    <property type="protein sequence ID" value="WMV46913.1"/>
    <property type="molecule type" value="Genomic_DNA"/>
</dbReference>
<protein>
    <submittedName>
        <fullName evidence="1">Uncharacterized protein</fullName>
    </submittedName>
</protein>
<evidence type="ECO:0000313" key="1">
    <source>
        <dbReference type="EMBL" id="WMV46913.1"/>
    </source>
</evidence>